<evidence type="ECO:0000256" key="15">
    <source>
        <dbReference type="ARBA" id="ARBA00047082"/>
    </source>
</evidence>
<evidence type="ECO:0000256" key="16">
    <source>
        <dbReference type="PIRNR" id="PIRNR036959"/>
    </source>
</evidence>
<evidence type="ECO:0000256" key="3">
    <source>
        <dbReference type="ARBA" id="ARBA00012475"/>
    </source>
</evidence>
<keyword evidence="5 16" id="KW-0507">mRNA processing</keyword>
<evidence type="ECO:0000256" key="5">
    <source>
        <dbReference type="ARBA" id="ARBA00022664"/>
    </source>
</evidence>
<keyword evidence="7 16" id="KW-0548">Nucleotidyltransferase</keyword>
<evidence type="ECO:0000259" key="20">
    <source>
        <dbReference type="Pfam" id="PF03919"/>
    </source>
</evidence>
<evidence type="ECO:0000256" key="6">
    <source>
        <dbReference type="ARBA" id="ARBA00022679"/>
    </source>
</evidence>
<keyword evidence="8 16" id="KW-0547">Nucleotide-binding</keyword>
<comment type="subcellular location">
    <subcellularLocation>
        <location evidence="1 16">Nucleus</location>
    </subcellularLocation>
</comment>
<dbReference type="GO" id="GO:0005525">
    <property type="term" value="F:GTP binding"/>
    <property type="evidence" value="ECO:0007669"/>
    <property type="project" value="UniProtKB-KW"/>
</dbReference>
<dbReference type="GO" id="GO:0031533">
    <property type="term" value="C:mRNA capping enzyme complex"/>
    <property type="evidence" value="ECO:0007669"/>
    <property type="project" value="InterPro"/>
</dbReference>
<dbReference type="EC" id="2.7.7.50" evidence="3 16"/>
<evidence type="ECO:0000259" key="19">
    <source>
        <dbReference type="Pfam" id="PF01331"/>
    </source>
</evidence>
<evidence type="ECO:0000256" key="12">
    <source>
        <dbReference type="ARBA" id="ARBA00029909"/>
    </source>
</evidence>
<evidence type="ECO:0000313" key="21">
    <source>
        <dbReference type="EMBL" id="KAK3058946.1"/>
    </source>
</evidence>
<keyword evidence="9 16" id="KW-0506">mRNA capping</keyword>
<evidence type="ECO:0000256" key="14">
    <source>
        <dbReference type="ARBA" id="ARBA00044624"/>
    </source>
</evidence>
<dbReference type="GO" id="GO:0005524">
    <property type="term" value="F:ATP binding"/>
    <property type="evidence" value="ECO:0007669"/>
    <property type="project" value="InterPro"/>
</dbReference>
<dbReference type="PIRSF" id="PIRSF036959">
    <property type="entry name" value="mRNA_cap_alpha"/>
    <property type="match status" value="1"/>
</dbReference>
<dbReference type="CDD" id="cd07895">
    <property type="entry name" value="Adenylation_mRNA_capping"/>
    <property type="match status" value="1"/>
</dbReference>
<feature type="domain" description="mRNA capping enzyme C-terminal" evidence="20">
    <location>
        <begin position="244"/>
        <end position="370"/>
    </location>
</feature>
<dbReference type="Pfam" id="PF03919">
    <property type="entry name" value="mRNA_cap_C"/>
    <property type="match status" value="1"/>
</dbReference>
<dbReference type="Proteomes" id="UP001271007">
    <property type="component" value="Unassembled WGS sequence"/>
</dbReference>
<dbReference type="SUPFAM" id="SSF56091">
    <property type="entry name" value="DNA ligase/mRNA capping enzyme, catalytic domain"/>
    <property type="match status" value="1"/>
</dbReference>
<keyword evidence="6 16" id="KW-0808">Transferase</keyword>
<dbReference type="Gene3D" id="3.30.470.30">
    <property type="entry name" value="DNA ligase/mRNA capping enzyme"/>
    <property type="match status" value="1"/>
</dbReference>
<comment type="similarity">
    <text evidence="2 16">Belongs to the eukaryotic GTase family.</text>
</comment>
<evidence type="ECO:0000256" key="17">
    <source>
        <dbReference type="PIRSR" id="PIRSR036959-1"/>
    </source>
</evidence>
<comment type="function">
    <text evidence="16">Second step of mRNA capping. Transfer of the GMP moiety of GTP to the 5'-end of RNA via an enzyme-GMP covalent reaction intermediate.</text>
</comment>
<keyword evidence="10 16" id="KW-0342">GTP-binding</keyword>
<feature type="domain" description="mRNA capping enzyme adenylation" evidence="19">
    <location>
        <begin position="42"/>
        <end position="240"/>
    </location>
</feature>
<dbReference type="EMBL" id="JAWDJX010000001">
    <property type="protein sequence ID" value="KAK3058946.1"/>
    <property type="molecule type" value="Genomic_DNA"/>
</dbReference>
<organism evidence="21 22">
    <name type="scientific">Extremus antarcticus</name>
    <dbReference type="NCBI Taxonomy" id="702011"/>
    <lineage>
        <taxon>Eukaryota</taxon>
        <taxon>Fungi</taxon>
        <taxon>Dikarya</taxon>
        <taxon>Ascomycota</taxon>
        <taxon>Pezizomycotina</taxon>
        <taxon>Dothideomycetes</taxon>
        <taxon>Dothideomycetidae</taxon>
        <taxon>Mycosphaerellales</taxon>
        <taxon>Extremaceae</taxon>
        <taxon>Extremus</taxon>
    </lineage>
</organism>
<dbReference type="SUPFAM" id="SSF50249">
    <property type="entry name" value="Nucleic acid-binding proteins"/>
    <property type="match status" value="1"/>
</dbReference>
<feature type="region of interest" description="Disordered" evidence="18">
    <location>
        <begin position="381"/>
        <end position="431"/>
    </location>
</feature>
<evidence type="ECO:0000256" key="13">
    <source>
        <dbReference type="ARBA" id="ARBA00030702"/>
    </source>
</evidence>
<dbReference type="Gene3D" id="2.40.50.140">
    <property type="entry name" value="Nucleic acid-binding proteins"/>
    <property type="match status" value="1"/>
</dbReference>
<evidence type="ECO:0000313" key="22">
    <source>
        <dbReference type="Proteomes" id="UP001271007"/>
    </source>
</evidence>
<feature type="compositionally biased region" description="Acidic residues" evidence="18">
    <location>
        <begin position="420"/>
        <end position="431"/>
    </location>
</feature>
<comment type="catalytic activity">
    <reaction evidence="14">
        <text>a 5'-end diphospho-ribonucleoside in mRNA + GTP + H(+) = a 5'-end (5'-triphosphoguanosine)-ribonucleoside in mRNA + diphosphate</text>
        <dbReference type="Rhea" id="RHEA:67012"/>
        <dbReference type="Rhea" id="RHEA-COMP:17165"/>
        <dbReference type="Rhea" id="RHEA-COMP:17166"/>
        <dbReference type="ChEBI" id="CHEBI:15378"/>
        <dbReference type="ChEBI" id="CHEBI:33019"/>
        <dbReference type="ChEBI" id="CHEBI:37565"/>
        <dbReference type="ChEBI" id="CHEBI:167616"/>
        <dbReference type="ChEBI" id="CHEBI:167617"/>
        <dbReference type="EC" id="2.7.7.50"/>
    </reaction>
    <physiologicalReaction direction="left-to-right" evidence="14">
        <dbReference type="Rhea" id="RHEA:67013"/>
    </physiologicalReaction>
</comment>
<evidence type="ECO:0000256" key="2">
    <source>
        <dbReference type="ARBA" id="ARBA00010237"/>
    </source>
</evidence>
<dbReference type="InterPro" id="IPR001339">
    <property type="entry name" value="mRNA_cap_enzyme_adenylation"/>
</dbReference>
<evidence type="ECO:0000256" key="4">
    <source>
        <dbReference type="ARBA" id="ARBA00019171"/>
    </source>
</evidence>
<evidence type="ECO:0000256" key="7">
    <source>
        <dbReference type="ARBA" id="ARBA00022695"/>
    </source>
</evidence>
<name>A0AAJ0GJZ2_9PEZI</name>
<dbReference type="AlphaFoldDB" id="A0AAJ0GJZ2"/>
<dbReference type="GO" id="GO:0006370">
    <property type="term" value="P:7-methylguanosine mRNA capping"/>
    <property type="evidence" value="ECO:0007669"/>
    <property type="project" value="UniProtKB-KW"/>
</dbReference>
<keyword evidence="11 16" id="KW-0539">Nucleus</keyword>
<proteinExistence type="inferred from homology"/>
<dbReference type="PANTHER" id="PTHR10367:SF17">
    <property type="entry name" value="MRNA-CAPPING ENZYME"/>
    <property type="match status" value="1"/>
</dbReference>
<dbReference type="GO" id="GO:0004484">
    <property type="term" value="F:mRNA guanylyltransferase activity"/>
    <property type="evidence" value="ECO:0007669"/>
    <property type="project" value="UniProtKB-EC"/>
</dbReference>
<dbReference type="InterPro" id="IPR012340">
    <property type="entry name" value="NA-bd_OB-fold"/>
</dbReference>
<evidence type="ECO:0000256" key="10">
    <source>
        <dbReference type="ARBA" id="ARBA00023134"/>
    </source>
</evidence>
<dbReference type="InterPro" id="IPR051029">
    <property type="entry name" value="mRNA_Capping_Enz/RNA_Phosphat"/>
</dbReference>
<protein>
    <recommendedName>
        <fullName evidence="4 16">mRNA-capping enzyme subunit alpha</fullName>
        <ecNumber evidence="3 16">2.7.7.50</ecNumber>
    </recommendedName>
    <alternativeName>
        <fullName evidence="12 16">GTP--RNA guanylyltransferase</fullName>
    </alternativeName>
    <alternativeName>
        <fullName evidence="13 16">mRNA guanylyltransferase</fullName>
    </alternativeName>
</protein>
<evidence type="ECO:0000256" key="18">
    <source>
        <dbReference type="SAM" id="MobiDB-lite"/>
    </source>
</evidence>
<keyword evidence="22" id="KW-1185">Reference proteome</keyword>
<dbReference type="InterPro" id="IPR017075">
    <property type="entry name" value="mRNA_cap_enzyme_alpha"/>
</dbReference>
<gene>
    <name evidence="21" type="primary">ATG20_2</name>
    <name evidence="21" type="ORF">LTR09_000512</name>
</gene>
<evidence type="ECO:0000256" key="1">
    <source>
        <dbReference type="ARBA" id="ARBA00004123"/>
    </source>
</evidence>
<reference evidence="21" key="1">
    <citation type="submission" date="2023-04" db="EMBL/GenBank/DDBJ databases">
        <title>Black Yeasts Isolated from many extreme environments.</title>
        <authorList>
            <person name="Coleine C."/>
            <person name="Stajich J.E."/>
            <person name="Selbmann L."/>
        </authorList>
    </citation>
    <scope>NUCLEOTIDE SEQUENCE</scope>
    <source>
        <strain evidence="21">CCFEE 5312</strain>
    </source>
</reference>
<feature type="compositionally biased region" description="Basic and acidic residues" evidence="18">
    <location>
        <begin position="385"/>
        <end position="411"/>
    </location>
</feature>
<feature type="active site" description="N6-GMP-lysine intermediate" evidence="17">
    <location>
        <position position="64"/>
    </location>
</feature>
<comment type="caution">
    <text evidence="21">The sequence shown here is derived from an EMBL/GenBank/DDBJ whole genome shotgun (WGS) entry which is preliminary data.</text>
</comment>
<comment type="subunit">
    <text evidence="15">Heterodimer. The mRNA-capping enzyme is composed of two separate chains alpha and beta, respectively a mRNA guanylyltransferase and an mRNA 5'-triphosphate monophosphatase.</text>
</comment>
<evidence type="ECO:0000256" key="8">
    <source>
        <dbReference type="ARBA" id="ARBA00022741"/>
    </source>
</evidence>
<sequence length="431" mass="49199">MSGAPISLSDIAHQIPSNDADFHQQTVADLLGRRSLGFPGAQPVSFSRHHLLELRNTDYFMCEKTDGIRCLMFLTEIAGAEAQFLIDRKNDYYYVLTDSLHLPVPGNVGGHHLGTLLDGELVRQSWKDKQGNPHTRLAYLIFDLLAIDGENITQKQFDKRLARLQERVVKPFKEFKARYPEDVAAQPFQVEMKRMEFPYGFEQMFRQTLPSLPHGNDGLIFTSREDPYTFGTDQKILKWKPPLENTIDFRLLLGAFPMLTDDEGAFEDWDAMPEMELHVNHGGGQSGYRYFANLTLNDDEWEALKRSGKQIDGRVIECYGDPAMNGDVWRPKLDDGMPRFRDDKKDANHISTVESVLESIKGAVTEEDLIAESGNIRTPFKARQKAREDAEKRRVEEERRKVAEVPRRRESTSTATARAEDDDVGPVYTDE</sequence>
<dbReference type="Pfam" id="PF01331">
    <property type="entry name" value="mRNA_cap_enzyme"/>
    <property type="match status" value="1"/>
</dbReference>
<evidence type="ECO:0000256" key="11">
    <source>
        <dbReference type="ARBA" id="ARBA00023242"/>
    </source>
</evidence>
<dbReference type="PANTHER" id="PTHR10367">
    <property type="entry name" value="MRNA-CAPPING ENZYME"/>
    <property type="match status" value="1"/>
</dbReference>
<evidence type="ECO:0000256" key="9">
    <source>
        <dbReference type="ARBA" id="ARBA00023042"/>
    </source>
</evidence>
<accession>A0AAJ0GJZ2</accession>
<dbReference type="InterPro" id="IPR013846">
    <property type="entry name" value="mRNA_cap_enzyme_C"/>
</dbReference>